<accession>A0A0E9WHQ5</accession>
<organism evidence="1">
    <name type="scientific">Anguilla anguilla</name>
    <name type="common">European freshwater eel</name>
    <name type="synonym">Muraena anguilla</name>
    <dbReference type="NCBI Taxonomy" id="7936"/>
    <lineage>
        <taxon>Eukaryota</taxon>
        <taxon>Metazoa</taxon>
        <taxon>Chordata</taxon>
        <taxon>Craniata</taxon>
        <taxon>Vertebrata</taxon>
        <taxon>Euteleostomi</taxon>
        <taxon>Actinopterygii</taxon>
        <taxon>Neopterygii</taxon>
        <taxon>Teleostei</taxon>
        <taxon>Anguilliformes</taxon>
        <taxon>Anguillidae</taxon>
        <taxon>Anguilla</taxon>
    </lineage>
</organism>
<dbReference type="AlphaFoldDB" id="A0A0E9WHQ5"/>
<evidence type="ECO:0000313" key="1">
    <source>
        <dbReference type="EMBL" id="JAH89877.1"/>
    </source>
</evidence>
<proteinExistence type="predicted"/>
<protein>
    <submittedName>
        <fullName evidence="1">Uncharacterized protein</fullName>
    </submittedName>
</protein>
<reference evidence="1" key="2">
    <citation type="journal article" date="2015" name="Fish Shellfish Immunol.">
        <title>Early steps in the European eel (Anguilla anguilla)-Vibrio vulnificus interaction in the gills: Role of the RtxA13 toxin.</title>
        <authorList>
            <person name="Callol A."/>
            <person name="Pajuelo D."/>
            <person name="Ebbesson L."/>
            <person name="Teles M."/>
            <person name="MacKenzie S."/>
            <person name="Amaro C."/>
        </authorList>
    </citation>
    <scope>NUCLEOTIDE SEQUENCE</scope>
</reference>
<dbReference type="EMBL" id="GBXM01018700">
    <property type="protein sequence ID" value="JAH89877.1"/>
    <property type="molecule type" value="Transcribed_RNA"/>
</dbReference>
<sequence>MAFLNIMILGPQYKFHCPFMTRQTAEINAGCAVYKLLFVQNTLKYIKKGHGLKKHLNSDYEINDFLLTD</sequence>
<name>A0A0E9WHQ5_ANGAN</name>
<reference evidence="1" key="1">
    <citation type="submission" date="2014-11" db="EMBL/GenBank/DDBJ databases">
        <authorList>
            <person name="Amaro Gonzalez C."/>
        </authorList>
    </citation>
    <scope>NUCLEOTIDE SEQUENCE</scope>
</reference>